<dbReference type="Pfam" id="PF07703">
    <property type="entry name" value="A2M_BRD"/>
    <property type="match status" value="1"/>
</dbReference>
<protein>
    <submittedName>
        <fullName evidence="7">Alpha-2-macroglobulin family protein</fullName>
    </submittedName>
</protein>
<organism evidence="7 8">
    <name type="scientific">Massilia eburnea</name>
    <dbReference type="NCBI Taxonomy" id="1776165"/>
    <lineage>
        <taxon>Bacteria</taxon>
        <taxon>Pseudomonadati</taxon>
        <taxon>Pseudomonadota</taxon>
        <taxon>Betaproteobacteria</taxon>
        <taxon>Burkholderiales</taxon>
        <taxon>Oxalobacteraceae</taxon>
        <taxon>Telluria group</taxon>
        <taxon>Massilia</taxon>
    </lineage>
</organism>
<dbReference type="Pfam" id="PF01835">
    <property type="entry name" value="MG2"/>
    <property type="match status" value="1"/>
</dbReference>
<feature type="domain" description="Alpha-2-macroglobulin" evidence="6">
    <location>
        <begin position="1260"/>
        <end position="1351"/>
    </location>
</feature>
<dbReference type="PANTHER" id="PTHR40094:SF1">
    <property type="entry name" value="UBIQUITIN DOMAIN-CONTAINING PROTEIN"/>
    <property type="match status" value="1"/>
</dbReference>
<reference evidence="7 8" key="1">
    <citation type="submission" date="2019-11" db="EMBL/GenBank/DDBJ databases">
        <title>Type strains purchased from KCTC, JCM and DSMZ.</title>
        <authorList>
            <person name="Lu H."/>
        </authorList>
    </citation>
    <scope>NUCLEOTIDE SEQUENCE [LARGE SCALE GENOMIC DNA]</scope>
    <source>
        <strain evidence="7 8">JCM 31587</strain>
    </source>
</reference>
<dbReference type="OrthoDB" id="9767116at2"/>
<dbReference type="PANTHER" id="PTHR40094">
    <property type="entry name" value="ALPHA-2-MACROGLOBULIN HOMOLOG"/>
    <property type="match status" value="1"/>
</dbReference>
<dbReference type="Pfam" id="PF17972">
    <property type="entry name" value="bMG5"/>
    <property type="match status" value="1"/>
</dbReference>
<evidence type="ECO:0000256" key="1">
    <source>
        <dbReference type="ARBA" id="ARBA00010556"/>
    </source>
</evidence>
<dbReference type="InterPro" id="IPR041246">
    <property type="entry name" value="Bact_MG10"/>
</dbReference>
<dbReference type="SMART" id="SM01359">
    <property type="entry name" value="A2M_N_2"/>
    <property type="match status" value="1"/>
</dbReference>
<dbReference type="InterPro" id="IPR008930">
    <property type="entry name" value="Terpenoid_cyclase/PrenylTrfase"/>
</dbReference>
<feature type="domain" description="Alpha-2-macroglobulin bait region" evidence="5">
    <location>
        <begin position="1056"/>
        <end position="1195"/>
    </location>
</feature>
<dbReference type="Pfam" id="PF00207">
    <property type="entry name" value="A2M"/>
    <property type="match status" value="1"/>
</dbReference>
<evidence type="ECO:0000256" key="3">
    <source>
        <dbReference type="SAM" id="MobiDB-lite"/>
    </source>
</evidence>
<dbReference type="SUPFAM" id="SSF48239">
    <property type="entry name" value="Terpenoid cyclases/Protein prenyltransferases"/>
    <property type="match status" value="1"/>
</dbReference>
<sequence>MKRIWNLLVRLIATIFGSVSWSPPAWLRNIGLRLQPLRAWAGRHLRVMAALAVVVVAGLAAYPVIKSRMPYIKPDKIASSEAGVRIIAPGRTELENDGQPQALRIEFTASAAPLSKVGREATDVTLSPAIAGKWTWNTDHELTFQPAQDWPVGQKYTIKFGPKALSAHVKAEKEYEFQTARFEVTLANGEFYQDPTQFNLRKGVFDVKFTHPVAPAEFEKRLHMDLEGKPTRFTLTYDKWKVSATVQSEPLAIPQETATLTLHIDSGVKAQRGGDGTPEEVTKAVAVPGLFGLEVQSIETHILTGQTGDMENVLQFTTGMAVNDKEAARVISAWSLPAATNDSKSWDDPADVTEAVLKKAKRLALTALPQERDNTEAHAFKFEADPGSFMFVRIAQGMKSVGGYQLGQKREAILQVKASAPELSIMGTGALLALNGERKLPIMVRDVPGVKIEIGRVLPHQLHFLATHADGNFAKPQFYQGLTPDSLTERFEKKLPLKLAPGKTHFETIDFSEYLKTDGAERRGIFLVKINGYDPSKADDGQQQDAQQSEQYEGEGEGDGEQYNGDAGAMSDSRLIMLTDLGLVSKRALDGSQQVYVQSISSGTPVAGATVEVWGRNGLVLHTQATDAGGMVRLPDLRGYTREKQAVLLVVKKAGDTAFMALNRSDRALDMSRFDVGGTHSGGLPNQMRAYLFSDRGIYRPGDTIQAGIIVKSGDWSQNLKDLPVEAEVVDARGQTVRREKLKLGAAGMAEISHPTLDSAPTGTYTIYLNLPRDGAQGEPVRLGSTTVKVQEFLPDRTKVALKLSADAGDGWVSPQSLTAQMNVQNLFGTPAPNRKVEAVVTLTPAYPAFASWPGYSFYDPQRAKDRFTDTIADQKTDDKGDLSFDLGLHRYQSATYQLHVLAKAFEPEGGRSVSAEVQALVSDAPYLVGYKADGDLYYINRGAVRNVHLIAIDPKAKKTAVAGLTLERYENRVLSVLVKQANGLFKYESRSKDVLLKTEPFAIAAGGTQLAPATDTPGNFTYVVKNAQGAQLAEFRYSVAGTGNVTRSLDRNAELQLTLNKKDYQPGEEIEISVRAPYTGAGLITIERDKVYAYKWFKADKNASVQKITLPKDYDGNGYVMVQYTRDPSSDEIYMSPLSYGAAPFATSLDRRTTKFSLKAPELVKPGQTVQFHLDSPKPVRAVVFAVDEGILQVARYKNPDPLQYFFQKRALEVTTAQTLDQILPEFRKLMQGAAPGGDGDSEAGKHLNPFKRKRDKPVAYWSGIVDVQGGRDFSYTVPEYFNGSLRVMAVVVDDTSAAAASTKTTVRGDIVLLPNVPVALTPGDEAEVGVGVANNIKGSGKGTPVALTLQVAPALEVVGKAQVTLAINEGGEATARFRVRARSGAQAQLGSASVVFNAQYQERKARLSTDLSVRPASALVTLVQSGRFKGGGEIATQGQFYPQMQRSELSVSATPWSLASGMVRYLQEYPYGCTEQIVSQMMPTVLLANRPDVAKEMQAAGKAGGAALDPKKGFERTLTVLRSRQTGDGGFGLYSPGETAHPFATVYAVQMLLEAREHKMQVPEDVLARSLAWMQNYVARGGDERYDWRTRAQAAYLLTRSGAVTTAALVNLRGNMPREMRNSPGGDTDLGNAYLAASYQILKQDQVARQLLDPLWTDMLDRLAKKDQFKSYGWYYDSLVHDATLVTLVARHFPQRLKDLPPEVFDRMAAWMSDGWYSSLSSASVVTAVDAYSNAAANGAAGAITAKAIDRQGKEKALELSALKLIARTAVPADAAKLKLGSSGGLPLYYALAETGFERNIPSTAASNGIEIIREFVDAAGKPLSEVTLGDEVTVRVRVRAVGRREVQQVALVDVLPGGLEPVLSSPSDEDSDAPLWQRRVGTKGWSWNVDYVDMREDRVIIFGNVGSSQTEITYKVRATNVGEFVVPGAFGEAMYERKVFGRSAGSKLVIKDRK</sequence>
<dbReference type="InterPro" id="IPR051802">
    <property type="entry name" value="YfhM-like"/>
</dbReference>
<evidence type="ECO:0000259" key="5">
    <source>
        <dbReference type="SMART" id="SM01359"/>
    </source>
</evidence>
<feature type="region of interest" description="Disordered" evidence="3">
    <location>
        <begin position="535"/>
        <end position="566"/>
    </location>
</feature>
<proteinExistence type="inferred from homology"/>
<dbReference type="Gene3D" id="2.60.40.1930">
    <property type="match status" value="1"/>
</dbReference>
<keyword evidence="4" id="KW-1133">Transmembrane helix</keyword>
<feature type="transmembrane region" description="Helical" evidence="4">
    <location>
        <begin position="47"/>
        <end position="65"/>
    </location>
</feature>
<evidence type="ECO:0000256" key="4">
    <source>
        <dbReference type="SAM" id="Phobius"/>
    </source>
</evidence>
<evidence type="ECO:0000313" key="8">
    <source>
        <dbReference type="Proteomes" id="UP000472320"/>
    </source>
</evidence>
<gene>
    <name evidence="7" type="ORF">GM658_06845</name>
</gene>
<dbReference type="GO" id="GO:0004866">
    <property type="term" value="F:endopeptidase inhibitor activity"/>
    <property type="evidence" value="ECO:0007669"/>
    <property type="project" value="InterPro"/>
</dbReference>
<dbReference type="Pfam" id="PF17973">
    <property type="entry name" value="bMG10"/>
    <property type="match status" value="1"/>
</dbReference>
<keyword evidence="2" id="KW-0732">Signal</keyword>
<dbReference type="InterPro" id="IPR001599">
    <property type="entry name" value="Macroglobln_a2"/>
</dbReference>
<keyword evidence="8" id="KW-1185">Reference proteome</keyword>
<evidence type="ECO:0000259" key="6">
    <source>
        <dbReference type="SMART" id="SM01360"/>
    </source>
</evidence>
<evidence type="ECO:0000313" key="7">
    <source>
        <dbReference type="EMBL" id="MTW10319.1"/>
    </source>
</evidence>
<dbReference type="InterPro" id="IPR002890">
    <property type="entry name" value="MG2"/>
</dbReference>
<evidence type="ECO:0000256" key="2">
    <source>
        <dbReference type="ARBA" id="ARBA00022729"/>
    </source>
</evidence>
<keyword evidence="4" id="KW-0472">Membrane</keyword>
<dbReference type="CDD" id="cd02891">
    <property type="entry name" value="A2M_like"/>
    <property type="match status" value="1"/>
</dbReference>
<dbReference type="InterPro" id="IPR041203">
    <property type="entry name" value="Bact_A2M_MG5"/>
</dbReference>
<dbReference type="InterPro" id="IPR021868">
    <property type="entry name" value="Alpha_2_Macroglob_MG3"/>
</dbReference>
<dbReference type="RefSeq" id="WP_155453270.1">
    <property type="nucleotide sequence ID" value="NZ_WNKX01000004.1"/>
</dbReference>
<dbReference type="Gene3D" id="1.50.10.20">
    <property type="match status" value="1"/>
</dbReference>
<feature type="compositionally biased region" description="Low complexity" evidence="3">
    <location>
        <begin position="541"/>
        <end position="551"/>
    </location>
</feature>
<comment type="caution">
    <text evidence="7">The sequence shown here is derived from an EMBL/GenBank/DDBJ whole genome shotgun (WGS) entry which is preliminary data.</text>
</comment>
<dbReference type="Gene3D" id="2.60.40.3710">
    <property type="match status" value="1"/>
</dbReference>
<keyword evidence="4" id="KW-0812">Transmembrane</keyword>
<dbReference type="InterPro" id="IPR011625">
    <property type="entry name" value="A2M_N_BRD"/>
</dbReference>
<accession>A0A6L6QDR6</accession>
<dbReference type="SMART" id="SM01360">
    <property type="entry name" value="A2M"/>
    <property type="match status" value="1"/>
</dbReference>
<name>A0A6L6QDR6_9BURK</name>
<dbReference type="EMBL" id="WNKX01000004">
    <property type="protein sequence ID" value="MTW10319.1"/>
    <property type="molecule type" value="Genomic_DNA"/>
</dbReference>
<dbReference type="Proteomes" id="UP000472320">
    <property type="component" value="Unassembled WGS sequence"/>
</dbReference>
<comment type="similarity">
    <text evidence="1">Belongs to the protease inhibitor I39 (alpha-2-macroglobulin) family. Bacterial alpha-2-macroglobulin subfamily.</text>
</comment>
<dbReference type="Pfam" id="PF11974">
    <property type="entry name" value="bMG3"/>
    <property type="match status" value="1"/>
</dbReference>